<dbReference type="Gene3D" id="6.10.250.3180">
    <property type="match status" value="1"/>
</dbReference>
<dbReference type="EMBL" id="NBII01000001">
    <property type="protein sequence ID" value="PAV23490.1"/>
    <property type="molecule type" value="Genomic_DNA"/>
</dbReference>
<dbReference type="OrthoDB" id="21513at2759"/>
<dbReference type="InterPro" id="IPR010684">
    <property type="entry name" value="RNA_pol_II_trans_fac_SIII_A"/>
</dbReference>
<organism evidence="2 3">
    <name type="scientific">Pyrrhoderma noxium</name>
    <dbReference type="NCBI Taxonomy" id="2282107"/>
    <lineage>
        <taxon>Eukaryota</taxon>
        <taxon>Fungi</taxon>
        <taxon>Dikarya</taxon>
        <taxon>Basidiomycota</taxon>
        <taxon>Agaricomycotina</taxon>
        <taxon>Agaricomycetes</taxon>
        <taxon>Hymenochaetales</taxon>
        <taxon>Hymenochaetaceae</taxon>
        <taxon>Pyrrhoderma</taxon>
    </lineage>
</organism>
<dbReference type="PANTHER" id="PTHR15141">
    <property type="entry name" value="TRANSCRIPTION ELONGATION FACTOR B POLYPEPTIDE 3"/>
    <property type="match status" value="1"/>
</dbReference>
<proteinExistence type="predicted"/>
<dbReference type="InParanoid" id="A0A286UV56"/>
<evidence type="ECO:0000313" key="3">
    <source>
        <dbReference type="Proteomes" id="UP000217199"/>
    </source>
</evidence>
<dbReference type="AlphaFoldDB" id="A0A286UV56"/>
<feature type="region of interest" description="Disordered" evidence="1">
    <location>
        <begin position="180"/>
        <end position="254"/>
    </location>
</feature>
<dbReference type="GO" id="GO:0070449">
    <property type="term" value="C:elongin complex"/>
    <property type="evidence" value="ECO:0007669"/>
    <property type="project" value="InterPro"/>
</dbReference>
<reference evidence="2 3" key="1">
    <citation type="journal article" date="2017" name="Mol. Ecol.">
        <title>Comparative and population genomic landscape of Phellinus noxius: A hypervariable fungus causing root rot in trees.</title>
        <authorList>
            <person name="Chung C.L."/>
            <person name="Lee T.J."/>
            <person name="Akiba M."/>
            <person name="Lee H.H."/>
            <person name="Kuo T.H."/>
            <person name="Liu D."/>
            <person name="Ke H.M."/>
            <person name="Yokoi T."/>
            <person name="Roa M.B."/>
            <person name="Lu M.J."/>
            <person name="Chang Y.Y."/>
            <person name="Ann P.J."/>
            <person name="Tsai J.N."/>
            <person name="Chen C.Y."/>
            <person name="Tzean S.S."/>
            <person name="Ota Y."/>
            <person name="Hattori T."/>
            <person name="Sahashi N."/>
            <person name="Liou R.F."/>
            <person name="Kikuchi T."/>
            <person name="Tsai I.J."/>
        </authorList>
    </citation>
    <scope>NUCLEOTIDE SEQUENCE [LARGE SCALE GENOMIC DNA]</scope>
    <source>
        <strain evidence="2 3">FFPRI411160</strain>
    </source>
</reference>
<dbReference type="STRING" id="2282107.A0A286UV56"/>
<accession>A0A286UV56</accession>
<evidence type="ECO:0000313" key="2">
    <source>
        <dbReference type="EMBL" id="PAV23490.1"/>
    </source>
</evidence>
<protein>
    <recommendedName>
        <fullName evidence="4">Elongin-A</fullName>
    </recommendedName>
</protein>
<gene>
    <name evidence="2" type="ORF">PNOK_0055800</name>
</gene>
<dbReference type="Pfam" id="PF06881">
    <property type="entry name" value="Elongin_A"/>
    <property type="match status" value="1"/>
</dbReference>
<sequence>MPDAFSEEQASGVPTLVQMCQKVLVANIDSISSFGTGTPFRLIEPILKACSADILERLESETPPLEELTSDLWRDLCLKTYPLANLKLDQSTSWKELFFSLKHKEERRFEEAASRARSQRLEAEESRRKRQAQLTHHLPDPKRSRSNLPKTLFEKTRQEATRIQKSMFGSRTARPFIGASGSRARFSTPTSQMLPRNQVRNSDNTATMRGSGSRPTAVQTTQIQPSRNYSSIPTPLTKPGTSSMMRIKGKDDKT</sequence>
<dbReference type="InterPro" id="IPR051870">
    <property type="entry name" value="Elongin-A_domain"/>
</dbReference>
<dbReference type="GO" id="GO:0006368">
    <property type="term" value="P:transcription elongation by RNA polymerase II"/>
    <property type="evidence" value="ECO:0007669"/>
    <property type="project" value="InterPro"/>
</dbReference>
<evidence type="ECO:0008006" key="4">
    <source>
        <dbReference type="Google" id="ProtNLM"/>
    </source>
</evidence>
<feature type="region of interest" description="Disordered" evidence="1">
    <location>
        <begin position="119"/>
        <end position="152"/>
    </location>
</feature>
<feature type="compositionally biased region" description="Polar residues" evidence="1">
    <location>
        <begin position="185"/>
        <end position="244"/>
    </location>
</feature>
<dbReference type="PANTHER" id="PTHR15141:SF76">
    <property type="entry name" value="TRANSCRIPTION ELONGATION FACTOR B POLYPEPTIDE 3"/>
    <property type="match status" value="1"/>
</dbReference>
<dbReference type="FunCoup" id="A0A286UV56">
    <property type="interactions" value="27"/>
</dbReference>
<evidence type="ECO:0000256" key="1">
    <source>
        <dbReference type="SAM" id="MobiDB-lite"/>
    </source>
</evidence>
<comment type="caution">
    <text evidence="2">The sequence shown here is derived from an EMBL/GenBank/DDBJ whole genome shotgun (WGS) entry which is preliminary data.</text>
</comment>
<dbReference type="Proteomes" id="UP000217199">
    <property type="component" value="Unassembled WGS sequence"/>
</dbReference>
<keyword evidence="3" id="KW-1185">Reference proteome</keyword>
<name>A0A286UV56_9AGAM</name>